<feature type="domain" description="HTH luxR-type" evidence="2">
    <location>
        <begin position="710"/>
        <end position="775"/>
    </location>
</feature>
<organism evidence="3 4">
    <name type="scientific">Nonomuraea indica</name>
    <dbReference type="NCBI Taxonomy" id="1581193"/>
    <lineage>
        <taxon>Bacteria</taxon>
        <taxon>Bacillati</taxon>
        <taxon>Actinomycetota</taxon>
        <taxon>Actinomycetes</taxon>
        <taxon>Streptosporangiales</taxon>
        <taxon>Streptosporangiaceae</taxon>
        <taxon>Nonomuraea</taxon>
    </lineage>
</organism>
<evidence type="ECO:0000259" key="2">
    <source>
        <dbReference type="PROSITE" id="PS50043"/>
    </source>
</evidence>
<dbReference type="InterPro" id="IPR011990">
    <property type="entry name" value="TPR-like_helical_dom_sf"/>
</dbReference>
<proteinExistence type="predicted"/>
<dbReference type="InterPro" id="IPR036388">
    <property type="entry name" value="WH-like_DNA-bd_sf"/>
</dbReference>
<evidence type="ECO:0000313" key="3">
    <source>
        <dbReference type="EMBL" id="MFI7445808.1"/>
    </source>
</evidence>
<dbReference type="PROSITE" id="PS50043">
    <property type="entry name" value="HTH_LUXR_2"/>
    <property type="match status" value="1"/>
</dbReference>
<dbReference type="Pfam" id="PF00196">
    <property type="entry name" value="GerE"/>
    <property type="match status" value="1"/>
</dbReference>
<dbReference type="Pfam" id="PF00931">
    <property type="entry name" value="NB-ARC"/>
    <property type="match status" value="1"/>
</dbReference>
<dbReference type="GO" id="GO:0005524">
    <property type="term" value="F:ATP binding"/>
    <property type="evidence" value="ECO:0007669"/>
    <property type="project" value="UniProtKB-KW"/>
</dbReference>
<dbReference type="PRINTS" id="PR00038">
    <property type="entry name" value="HTHLUXR"/>
</dbReference>
<dbReference type="RefSeq" id="WP_397026297.1">
    <property type="nucleotide sequence ID" value="NZ_JBITMB010000019.1"/>
</dbReference>
<dbReference type="PRINTS" id="PR00364">
    <property type="entry name" value="DISEASERSIST"/>
</dbReference>
<dbReference type="InterPro" id="IPR000792">
    <property type="entry name" value="Tscrpt_reg_LuxR_C"/>
</dbReference>
<dbReference type="Proteomes" id="UP001612928">
    <property type="component" value="Unassembled WGS sequence"/>
</dbReference>
<dbReference type="SUPFAM" id="SSF46894">
    <property type="entry name" value="C-terminal effector domain of the bipartite response regulators"/>
    <property type="match status" value="1"/>
</dbReference>
<dbReference type="Gene3D" id="1.25.40.10">
    <property type="entry name" value="Tetratricopeptide repeat domain"/>
    <property type="match status" value="1"/>
</dbReference>
<evidence type="ECO:0000313" key="4">
    <source>
        <dbReference type="Proteomes" id="UP001612928"/>
    </source>
</evidence>
<dbReference type="EMBL" id="JBITMB010000019">
    <property type="protein sequence ID" value="MFI7445808.1"/>
    <property type="molecule type" value="Genomic_DNA"/>
</dbReference>
<gene>
    <name evidence="3" type="ORF">ACIBP5_38060</name>
</gene>
<dbReference type="SUPFAM" id="SSF48452">
    <property type="entry name" value="TPR-like"/>
    <property type="match status" value="1"/>
</dbReference>
<dbReference type="Gene3D" id="3.40.50.300">
    <property type="entry name" value="P-loop containing nucleotide triphosphate hydrolases"/>
    <property type="match status" value="1"/>
</dbReference>
<dbReference type="InterPro" id="IPR016032">
    <property type="entry name" value="Sig_transdc_resp-reg_C-effctor"/>
</dbReference>
<reference evidence="3 4" key="1">
    <citation type="submission" date="2024-10" db="EMBL/GenBank/DDBJ databases">
        <title>The Natural Products Discovery Center: Release of the First 8490 Sequenced Strains for Exploring Actinobacteria Biosynthetic Diversity.</title>
        <authorList>
            <person name="Kalkreuter E."/>
            <person name="Kautsar S.A."/>
            <person name="Yang D."/>
            <person name="Bader C.D."/>
            <person name="Teijaro C.N."/>
            <person name="Fluegel L."/>
            <person name="Davis C.M."/>
            <person name="Simpson J.R."/>
            <person name="Lauterbach L."/>
            <person name="Steele A.D."/>
            <person name="Gui C."/>
            <person name="Meng S."/>
            <person name="Li G."/>
            <person name="Viehrig K."/>
            <person name="Ye F."/>
            <person name="Su P."/>
            <person name="Kiefer A.F."/>
            <person name="Nichols A."/>
            <person name="Cepeda A.J."/>
            <person name="Yan W."/>
            <person name="Fan B."/>
            <person name="Jiang Y."/>
            <person name="Adhikari A."/>
            <person name="Zheng C.-J."/>
            <person name="Schuster L."/>
            <person name="Cowan T.M."/>
            <person name="Smanski M.J."/>
            <person name="Chevrette M.G."/>
            <person name="De Carvalho L.P.S."/>
            <person name="Shen B."/>
        </authorList>
    </citation>
    <scope>NUCLEOTIDE SEQUENCE [LARGE SCALE GENOMIC DNA]</scope>
    <source>
        <strain evidence="3 4">NPDC049503</strain>
    </source>
</reference>
<keyword evidence="4" id="KW-1185">Reference proteome</keyword>
<dbReference type="Gene3D" id="1.10.10.10">
    <property type="entry name" value="Winged helix-like DNA-binding domain superfamily/Winged helix DNA-binding domain"/>
    <property type="match status" value="1"/>
</dbReference>
<dbReference type="SMART" id="SM00421">
    <property type="entry name" value="HTH_LUXR"/>
    <property type="match status" value="1"/>
</dbReference>
<comment type="caution">
    <text evidence="3">The sequence shown here is derived from an EMBL/GenBank/DDBJ whole genome shotgun (WGS) entry which is preliminary data.</text>
</comment>
<dbReference type="CDD" id="cd06170">
    <property type="entry name" value="LuxR_C_like"/>
    <property type="match status" value="1"/>
</dbReference>
<dbReference type="SUPFAM" id="SSF52540">
    <property type="entry name" value="P-loop containing nucleoside triphosphate hydrolases"/>
    <property type="match status" value="1"/>
</dbReference>
<feature type="region of interest" description="Disordered" evidence="1">
    <location>
        <begin position="775"/>
        <end position="799"/>
    </location>
</feature>
<protein>
    <submittedName>
        <fullName evidence="3">ATP-binding protein</fullName>
    </submittedName>
</protein>
<dbReference type="PANTHER" id="PTHR47691:SF3">
    <property type="entry name" value="HTH-TYPE TRANSCRIPTIONAL REGULATOR RV0890C-RELATED"/>
    <property type="match status" value="1"/>
</dbReference>
<dbReference type="PANTHER" id="PTHR47691">
    <property type="entry name" value="REGULATOR-RELATED"/>
    <property type="match status" value="1"/>
</dbReference>
<keyword evidence="3" id="KW-0067">ATP-binding</keyword>
<sequence length="799" mass="88793">MAATEAKRTGRPPAGRLPAELTSFVGRQREVAEVKRLIAKSRVVTLTGVGGVGKTRLALRVAAEVRRAFSDGVWLVEFATLDKAELLVQAMAEALEVRSRLSRPPIDVLVEHLREKQTLIVLDNCEHLLPDCAVVVDRLLRSAAGLRILATSRQALGIAGEQMLPVPTMSLPGVSPSGEPVASTARCDAVNLFTERALSVQPGFSVTEANREAVERICRHLDGIPLAIELAAVRLRELSLEHLLDRLDDRFRLLTAGSPAALPRQQTLRSVIDWSYGLCTKQEQQLWARASVFAGSFSLEAAEDVCSGNGIAREQIVDLVIGLVDKSVLISEGYGRTVRYRLLETIRQYGRDRLRESGDEVWVRRRHRDWYRELAMDAEREWCGSTQMEWFARLRQEHSNVRTALDFCLTLPGEVSAGLVIMTALRSYWIAAGLLQEGRQWLDRLLAADTEPTVVRAGALAVNARFAALQSDLDPVAPMLEESRSLAVRFGDTGAFARISYASGLAALVKRDFEGAEASFQEAARHYRDLTDLMGETYSLMHLALTYSCLGQSDKAVELFGTCVDICESWNEYWLKASLLYVYGIEMWKQGGVARAIEMEHESIRLKQPFNDRLGIALCAEVLAWIAAQVGEFERAARLLGALREMWRSVGEPLFPYLVAYHDKCEQVTRQHLGEKRYYKGILEGTKLGFDWVLTLAWKETTPVEQPSQEGARSSPLTPREMEVARLVARGMSNKEVAASLVIAQRTAEAHVEHILNKLGFTSRVQIAAWVFEDSSSRSDAPGSAGRRFPPGEPGLRRS</sequence>
<dbReference type="InterPro" id="IPR027417">
    <property type="entry name" value="P-loop_NTPase"/>
</dbReference>
<keyword evidence="3" id="KW-0547">Nucleotide-binding</keyword>
<name>A0ABW8AGS7_9ACTN</name>
<accession>A0ABW8AGS7</accession>
<dbReference type="InterPro" id="IPR002182">
    <property type="entry name" value="NB-ARC"/>
</dbReference>
<evidence type="ECO:0000256" key="1">
    <source>
        <dbReference type="SAM" id="MobiDB-lite"/>
    </source>
</evidence>